<reference evidence="1" key="1">
    <citation type="submission" date="2020-05" db="EMBL/GenBank/DDBJ databases">
        <title>Nod-independent and nitrogen-fixing Bradyrhizobium aeschynomene sp. nov. isolated from nodules of Aeschynomene indica.</title>
        <authorList>
            <person name="Zhang Z."/>
        </authorList>
    </citation>
    <scope>NUCLEOTIDE SEQUENCE</scope>
    <source>
        <strain evidence="1">83012</strain>
    </source>
</reference>
<keyword evidence="2" id="KW-1185">Reference proteome</keyword>
<name>A0ABX2C5Z0_9BRAD</name>
<evidence type="ECO:0000313" key="2">
    <source>
        <dbReference type="Proteomes" id="UP000886476"/>
    </source>
</evidence>
<evidence type="ECO:0000313" key="1">
    <source>
        <dbReference type="EMBL" id="NPU63707.1"/>
    </source>
</evidence>
<gene>
    <name evidence="1" type="ORF">HL667_01710</name>
</gene>
<proteinExistence type="predicted"/>
<dbReference type="RefSeq" id="WP_172108391.1">
    <property type="nucleotide sequence ID" value="NZ_JABFDM010000006.1"/>
</dbReference>
<comment type="caution">
    <text evidence="1">The sequence shown here is derived from an EMBL/GenBank/DDBJ whole genome shotgun (WGS) entry which is preliminary data.</text>
</comment>
<dbReference type="Proteomes" id="UP000886476">
    <property type="component" value="Unassembled WGS sequence"/>
</dbReference>
<sequence length="131" mass="13969">MPAAPSQLTNQTVTTQLTTDCSAQAAATFDINDSTWITFFANPAIPCWMALVSVGEFQVTLSEDISVANIVLRKGLTVAMNTMGSYYTVTMTGTIVDSGKESSFPGAVLGSFTRAAAMKRAVQMLRMQGSR</sequence>
<protein>
    <submittedName>
        <fullName evidence="1">Uncharacterized protein</fullName>
    </submittedName>
</protein>
<accession>A0ABX2C5Z0</accession>
<dbReference type="EMBL" id="JABFDN010000001">
    <property type="protein sequence ID" value="NPU63707.1"/>
    <property type="molecule type" value="Genomic_DNA"/>
</dbReference>
<organism evidence="1 2">
    <name type="scientific">Bradyrhizobium aeschynomenes</name>
    <dbReference type="NCBI Taxonomy" id="2734909"/>
    <lineage>
        <taxon>Bacteria</taxon>
        <taxon>Pseudomonadati</taxon>
        <taxon>Pseudomonadota</taxon>
        <taxon>Alphaproteobacteria</taxon>
        <taxon>Hyphomicrobiales</taxon>
        <taxon>Nitrobacteraceae</taxon>
        <taxon>Bradyrhizobium</taxon>
    </lineage>
</organism>